<evidence type="ECO:0000313" key="2">
    <source>
        <dbReference type="Proteomes" id="UP000663828"/>
    </source>
</evidence>
<evidence type="ECO:0000313" key="1">
    <source>
        <dbReference type="EMBL" id="CAF1539761.1"/>
    </source>
</evidence>
<gene>
    <name evidence="1" type="ORF">XAT740_LOCUS42092</name>
</gene>
<feature type="non-terminal residue" evidence="1">
    <location>
        <position position="1"/>
    </location>
</feature>
<dbReference type="Proteomes" id="UP000663828">
    <property type="component" value="Unassembled WGS sequence"/>
</dbReference>
<proteinExistence type="predicted"/>
<accession>A0A815WB39</accession>
<reference evidence="1" key="1">
    <citation type="submission" date="2021-02" db="EMBL/GenBank/DDBJ databases">
        <authorList>
            <person name="Nowell W R."/>
        </authorList>
    </citation>
    <scope>NUCLEOTIDE SEQUENCE</scope>
</reference>
<sequence>GSVSVYEHKQNRSRLFAIPLAVLDTNQTKIHYNLLVEKHILTLPLVLYTNELRRTILDYLSHTQNRCSSTQEVCDISMVPTEHLRVLWKRTNPFSSNYKLDTTWQPNTALLNEFDVQIECSTSKVCSALLNSIQQSPKMLDGLVLQYSTQTEKHTSKTVTITGHHLMKTKMFSAVKQLPSAAANNHERYLLVDDINQLATELLTTMELEERTDSDYISQRDQTILIELLKLSLLRNSVVLDGQCWFFAWSNKTDIDGSSNAHANHYSHDWRDALGTFQDDSYPNSNASKTLRITGDDMSIYNADAWRRAVSEGQLSSIDNRNLDNNAQTFDELRQKNFDFYMKNRQFIQFNGEKFIVKPNGTHLPRIVVPRIGPRKKSLNRDHSIIMPLLATI</sequence>
<keyword evidence="2" id="KW-1185">Reference proteome</keyword>
<name>A0A815WB39_ADIRI</name>
<protein>
    <submittedName>
        <fullName evidence="1">Uncharacterized protein</fullName>
    </submittedName>
</protein>
<dbReference type="EMBL" id="CAJNOR010005004">
    <property type="protein sequence ID" value="CAF1539761.1"/>
    <property type="molecule type" value="Genomic_DNA"/>
</dbReference>
<dbReference type="AlphaFoldDB" id="A0A815WB39"/>
<comment type="caution">
    <text evidence="1">The sequence shown here is derived from an EMBL/GenBank/DDBJ whole genome shotgun (WGS) entry which is preliminary data.</text>
</comment>
<organism evidence="1 2">
    <name type="scientific">Adineta ricciae</name>
    <name type="common">Rotifer</name>
    <dbReference type="NCBI Taxonomy" id="249248"/>
    <lineage>
        <taxon>Eukaryota</taxon>
        <taxon>Metazoa</taxon>
        <taxon>Spiralia</taxon>
        <taxon>Gnathifera</taxon>
        <taxon>Rotifera</taxon>
        <taxon>Eurotatoria</taxon>
        <taxon>Bdelloidea</taxon>
        <taxon>Adinetida</taxon>
        <taxon>Adinetidae</taxon>
        <taxon>Adineta</taxon>
    </lineage>
</organism>